<sequence length="605" mass="66553">MRSDYYNSTIIAATNGRRETKMARKETMEEEDQAEAGVGVGMLSLDRIVQAAVNLRRRFECAIQSSFDSVESGDVGEERGDQANTEPEREQPLPDEEDINTSEQLSQKFHLSFTEPEEGAEVSSKSVAEGSTFEVDVNKPIIEETSRPGVEETRIPGTETKIPGIETRIPGIETRIPGIETRIPGLETKVPGIVTTIPGTETRISGINNRIPGIKTRLPGIETRIRGTETRISGVKAIRPPPEDPPPQHGMTFIHSEEDSQDAPEVTENAAAYKDAPTSSSTEILIENEYCSATIESGALLPQSTSSLDSPTPTDTERILTNMAPEACSAGAIRKIPMVQVNEITGSDRSSSDSDSSSDSRCSVKSVRLRCADADVSPSSGCKPAKLIRSDALETNAEKESSNLQWILVVKESGSELVKEEEDKEGNKEQEEEEDGLGKDSGGDSNTESEGDKSELRGYSEWLLKGKSLSGSEESHDPSGSSDENYPQVMSSYSDADIVDLQDDDDEDDDCQSYLEDDDEPMAEASFEDSFVDDGFVSLELDEYDDDVIIEENEEDLERERMEEEMMDEMRRRFQGSGRSVEQQEHRKLSRQYSPAHYLGPSALP</sequence>
<dbReference type="Gene3D" id="1.20.5.340">
    <property type="match status" value="1"/>
</dbReference>
<feature type="non-terminal residue" evidence="2">
    <location>
        <position position="1"/>
    </location>
</feature>
<dbReference type="AlphaFoldDB" id="A0AAE1BF03"/>
<accession>A0AAE1BF03</accession>
<feature type="compositionally biased region" description="Polar residues" evidence="1">
    <location>
        <begin position="478"/>
        <end position="493"/>
    </location>
</feature>
<dbReference type="EMBL" id="JAWQEG010009241">
    <property type="protein sequence ID" value="KAK3848972.1"/>
    <property type="molecule type" value="Genomic_DNA"/>
</dbReference>
<evidence type="ECO:0000256" key="1">
    <source>
        <dbReference type="SAM" id="MobiDB-lite"/>
    </source>
</evidence>
<organism evidence="2 3">
    <name type="scientific">Petrolisthes cinctipes</name>
    <name type="common">Flat porcelain crab</name>
    <dbReference type="NCBI Taxonomy" id="88211"/>
    <lineage>
        <taxon>Eukaryota</taxon>
        <taxon>Metazoa</taxon>
        <taxon>Ecdysozoa</taxon>
        <taxon>Arthropoda</taxon>
        <taxon>Crustacea</taxon>
        <taxon>Multicrustacea</taxon>
        <taxon>Malacostraca</taxon>
        <taxon>Eumalacostraca</taxon>
        <taxon>Eucarida</taxon>
        <taxon>Decapoda</taxon>
        <taxon>Pleocyemata</taxon>
        <taxon>Anomura</taxon>
        <taxon>Galatheoidea</taxon>
        <taxon>Porcellanidae</taxon>
        <taxon>Petrolisthes</taxon>
    </lineage>
</organism>
<proteinExistence type="predicted"/>
<feature type="compositionally biased region" description="Acidic residues" evidence="1">
    <location>
        <begin position="419"/>
        <end position="435"/>
    </location>
</feature>
<feature type="region of interest" description="Disordered" evidence="1">
    <location>
        <begin position="414"/>
        <end position="526"/>
    </location>
</feature>
<gene>
    <name evidence="2" type="ORF">Pcinc_044258</name>
</gene>
<feature type="region of interest" description="Disordered" evidence="1">
    <location>
        <begin position="69"/>
        <end position="103"/>
    </location>
</feature>
<protein>
    <submittedName>
        <fullName evidence="2">Uncharacterized protein</fullName>
    </submittedName>
</protein>
<name>A0AAE1BF03_PETCI</name>
<feature type="compositionally biased region" description="Pro residues" evidence="1">
    <location>
        <begin position="239"/>
        <end position="248"/>
    </location>
</feature>
<comment type="caution">
    <text evidence="2">The sequence shown here is derived from an EMBL/GenBank/DDBJ whole genome shotgun (WGS) entry which is preliminary data.</text>
</comment>
<feature type="region of interest" description="Disordered" evidence="1">
    <location>
        <begin position="570"/>
        <end position="605"/>
    </location>
</feature>
<feature type="compositionally biased region" description="Basic and acidic residues" evidence="1">
    <location>
        <begin position="76"/>
        <end position="92"/>
    </location>
</feature>
<feature type="region of interest" description="Disordered" evidence="1">
    <location>
        <begin position="235"/>
        <end position="254"/>
    </location>
</feature>
<evidence type="ECO:0000313" key="3">
    <source>
        <dbReference type="Proteomes" id="UP001286313"/>
    </source>
</evidence>
<evidence type="ECO:0000313" key="2">
    <source>
        <dbReference type="EMBL" id="KAK3848972.1"/>
    </source>
</evidence>
<reference evidence="2" key="1">
    <citation type="submission" date="2023-10" db="EMBL/GenBank/DDBJ databases">
        <title>Genome assemblies of two species of porcelain crab, Petrolisthes cinctipes and Petrolisthes manimaculis (Anomura: Porcellanidae).</title>
        <authorList>
            <person name="Angst P."/>
        </authorList>
    </citation>
    <scope>NUCLEOTIDE SEQUENCE</scope>
    <source>
        <strain evidence="2">PB745_01</strain>
        <tissue evidence="2">Gill</tissue>
    </source>
</reference>
<keyword evidence="3" id="KW-1185">Reference proteome</keyword>
<dbReference type="Proteomes" id="UP001286313">
    <property type="component" value="Unassembled WGS sequence"/>
</dbReference>
<feature type="compositionally biased region" description="Acidic residues" evidence="1">
    <location>
        <begin position="497"/>
        <end position="526"/>
    </location>
</feature>
<dbReference type="SUPFAM" id="SSF57997">
    <property type="entry name" value="Tropomyosin"/>
    <property type="match status" value="1"/>
</dbReference>